<name>A0ABY5MNW2_9HYPH</name>
<proteinExistence type="predicted"/>
<dbReference type="Proteomes" id="UP001342418">
    <property type="component" value="Chromosome"/>
</dbReference>
<gene>
    <name evidence="1" type="ORF">NTH_03316</name>
</gene>
<evidence type="ECO:0000313" key="1">
    <source>
        <dbReference type="EMBL" id="UUP18831.1"/>
    </source>
</evidence>
<organism evidence="1 2">
    <name type="scientific">Nitratireductor thuwali</name>
    <dbReference type="NCBI Taxonomy" id="2267699"/>
    <lineage>
        <taxon>Bacteria</taxon>
        <taxon>Pseudomonadati</taxon>
        <taxon>Pseudomonadota</taxon>
        <taxon>Alphaproteobacteria</taxon>
        <taxon>Hyphomicrobiales</taxon>
        <taxon>Phyllobacteriaceae</taxon>
        <taxon>Nitratireductor</taxon>
    </lineage>
</organism>
<protein>
    <recommendedName>
        <fullName evidence="3">Type II toxin-antitoxin system RelE/ParE family toxin</fullName>
    </recommendedName>
</protein>
<dbReference type="InterPro" id="IPR035093">
    <property type="entry name" value="RelE/ParE_toxin_dom_sf"/>
</dbReference>
<dbReference type="EMBL" id="CP030941">
    <property type="protein sequence ID" value="UUP18831.1"/>
    <property type="molecule type" value="Genomic_DNA"/>
</dbReference>
<accession>A0ABY5MNW2</accession>
<evidence type="ECO:0000313" key="2">
    <source>
        <dbReference type="Proteomes" id="UP001342418"/>
    </source>
</evidence>
<reference evidence="1 2" key="1">
    <citation type="submission" date="2018-07" db="EMBL/GenBank/DDBJ databases">
        <title>Genome sequence of Nitratireductor thuwali#1536.</title>
        <authorList>
            <person name="Michoud G."/>
            <person name="Merlino G."/>
            <person name="Sefrji F.O."/>
            <person name="Daffonchio D."/>
        </authorList>
    </citation>
    <scope>NUCLEOTIDE SEQUENCE [LARGE SCALE GENOMIC DNA]</scope>
    <source>
        <strain evidence="2">Nit1536</strain>
    </source>
</reference>
<evidence type="ECO:0008006" key="3">
    <source>
        <dbReference type="Google" id="ProtNLM"/>
    </source>
</evidence>
<sequence length="114" mass="12967">MTYKVTFSSDAERDFGLIFEFLLESYIDFGEALASAIDRAEERVQAIRADIEDLAKAPHRGSLHEEILPGLRHLTLGRAVVWFDIVEKKNDVRVLAVFFGGQDHLRHMLARLLA</sequence>
<keyword evidence="2" id="KW-1185">Reference proteome</keyword>
<dbReference type="Gene3D" id="3.30.2310.20">
    <property type="entry name" value="RelE-like"/>
    <property type="match status" value="1"/>
</dbReference>
<dbReference type="RefSeq" id="WP_338531029.1">
    <property type="nucleotide sequence ID" value="NZ_CP030941.1"/>
</dbReference>